<evidence type="ECO:0000313" key="2">
    <source>
        <dbReference type="EMBL" id="KIG16127.1"/>
    </source>
</evidence>
<gene>
    <name evidence="2" type="ORF">DB30_04999</name>
</gene>
<evidence type="ECO:0000256" key="1">
    <source>
        <dbReference type="SAM" id="MobiDB-lite"/>
    </source>
</evidence>
<sequence>MAPCKGAFLHPAPAFAPAPHAPSHFAGHSLRSLPTGRLFAGACVAPARGAGGFGKGRTATVDTHYGRETAANAAPRSRFQRPLGSR</sequence>
<dbReference type="AlphaFoldDB" id="A0A0C2D7Z8"/>
<organism evidence="2 3">
    <name type="scientific">Enhygromyxa salina</name>
    <dbReference type="NCBI Taxonomy" id="215803"/>
    <lineage>
        <taxon>Bacteria</taxon>
        <taxon>Pseudomonadati</taxon>
        <taxon>Myxococcota</taxon>
        <taxon>Polyangia</taxon>
        <taxon>Nannocystales</taxon>
        <taxon>Nannocystaceae</taxon>
        <taxon>Enhygromyxa</taxon>
    </lineage>
</organism>
<dbReference type="Proteomes" id="UP000031599">
    <property type="component" value="Unassembled WGS sequence"/>
</dbReference>
<feature type="region of interest" description="Disordered" evidence="1">
    <location>
        <begin position="65"/>
        <end position="86"/>
    </location>
</feature>
<name>A0A0C2D7Z8_9BACT</name>
<protein>
    <submittedName>
        <fullName evidence="2">Uncharacterized protein</fullName>
    </submittedName>
</protein>
<reference evidence="2 3" key="1">
    <citation type="submission" date="2014-12" db="EMBL/GenBank/DDBJ databases">
        <title>Genome assembly of Enhygromyxa salina DSM 15201.</title>
        <authorList>
            <person name="Sharma G."/>
            <person name="Subramanian S."/>
        </authorList>
    </citation>
    <scope>NUCLEOTIDE SEQUENCE [LARGE SCALE GENOMIC DNA]</scope>
    <source>
        <strain evidence="2 3">DSM 15201</strain>
    </source>
</reference>
<dbReference type="EMBL" id="JMCC02000043">
    <property type="protein sequence ID" value="KIG16127.1"/>
    <property type="molecule type" value="Genomic_DNA"/>
</dbReference>
<accession>A0A0C2D7Z8</accession>
<proteinExistence type="predicted"/>
<evidence type="ECO:0000313" key="3">
    <source>
        <dbReference type="Proteomes" id="UP000031599"/>
    </source>
</evidence>
<comment type="caution">
    <text evidence="2">The sequence shown here is derived from an EMBL/GenBank/DDBJ whole genome shotgun (WGS) entry which is preliminary data.</text>
</comment>